<feature type="domain" description="PAC" evidence="15">
    <location>
        <begin position="277"/>
        <end position="329"/>
    </location>
</feature>
<keyword evidence="5" id="KW-0597">Phosphoprotein</keyword>
<evidence type="ECO:0000256" key="2">
    <source>
        <dbReference type="ARBA" id="ARBA00004236"/>
    </source>
</evidence>
<evidence type="ECO:0000256" key="8">
    <source>
        <dbReference type="ARBA" id="ARBA00022777"/>
    </source>
</evidence>
<dbReference type="PANTHER" id="PTHR43304:SF1">
    <property type="entry name" value="PAC DOMAIN-CONTAINING PROTEIN"/>
    <property type="match status" value="1"/>
</dbReference>
<dbReference type="GO" id="GO:0000155">
    <property type="term" value="F:phosphorelay sensor kinase activity"/>
    <property type="evidence" value="ECO:0007669"/>
    <property type="project" value="InterPro"/>
</dbReference>
<dbReference type="InterPro" id="IPR000014">
    <property type="entry name" value="PAS"/>
</dbReference>
<dbReference type="NCBIfam" id="TIGR00229">
    <property type="entry name" value="sensory_box"/>
    <property type="match status" value="4"/>
</dbReference>
<evidence type="ECO:0000256" key="6">
    <source>
        <dbReference type="ARBA" id="ARBA00022679"/>
    </source>
</evidence>
<evidence type="ECO:0000256" key="9">
    <source>
        <dbReference type="ARBA" id="ARBA00022840"/>
    </source>
</evidence>
<dbReference type="InterPro" id="IPR001610">
    <property type="entry name" value="PAC"/>
</dbReference>
<evidence type="ECO:0000259" key="15">
    <source>
        <dbReference type="PROSITE" id="PS50113"/>
    </source>
</evidence>
<dbReference type="PANTHER" id="PTHR43304">
    <property type="entry name" value="PHYTOCHROME-LIKE PROTEIN CPH1"/>
    <property type="match status" value="1"/>
</dbReference>
<dbReference type="Pfam" id="PF13185">
    <property type="entry name" value="GAF_2"/>
    <property type="match status" value="1"/>
</dbReference>
<dbReference type="Gene3D" id="2.10.70.100">
    <property type="match status" value="1"/>
</dbReference>
<dbReference type="OrthoDB" id="179990at2"/>
<dbReference type="FunFam" id="3.30.565.10:FF:000023">
    <property type="entry name" value="PAS domain-containing sensor histidine kinase"/>
    <property type="match status" value="1"/>
</dbReference>
<dbReference type="Pfam" id="PF08447">
    <property type="entry name" value="PAS_3"/>
    <property type="match status" value="1"/>
</dbReference>
<dbReference type="Gene3D" id="3.30.565.10">
    <property type="entry name" value="Histidine kinase-like ATPase, C-terminal domain"/>
    <property type="match status" value="1"/>
</dbReference>
<keyword evidence="11" id="KW-0472">Membrane</keyword>
<dbReference type="EC" id="2.7.13.3" evidence="3"/>
<keyword evidence="10" id="KW-0902">Two-component regulatory system</keyword>
<dbReference type="InterPro" id="IPR003018">
    <property type="entry name" value="GAF"/>
</dbReference>
<dbReference type="InterPro" id="IPR013767">
    <property type="entry name" value="PAS_fold"/>
</dbReference>
<keyword evidence="4" id="KW-1003">Cell membrane</keyword>
<evidence type="ECO:0000256" key="12">
    <source>
        <dbReference type="SAM" id="Coils"/>
    </source>
</evidence>
<evidence type="ECO:0000259" key="14">
    <source>
        <dbReference type="PROSITE" id="PS50112"/>
    </source>
</evidence>
<protein>
    <recommendedName>
        <fullName evidence="3">histidine kinase</fullName>
        <ecNumber evidence="3">2.7.13.3</ecNumber>
    </recommendedName>
</protein>
<dbReference type="InterPro" id="IPR003661">
    <property type="entry name" value="HisK_dim/P_dom"/>
</dbReference>
<dbReference type="RefSeq" id="WP_105041728.1">
    <property type="nucleotide sequence ID" value="NZ_MQWA01000001.1"/>
</dbReference>
<dbReference type="GO" id="GO:0006355">
    <property type="term" value="P:regulation of DNA-templated transcription"/>
    <property type="evidence" value="ECO:0007669"/>
    <property type="project" value="InterPro"/>
</dbReference>
<dbReference type="Proteomes" id="UP000239907">
    <property type="component" value="Unassembled WGS sequence"/>
</dbReference>
<keyword evidence="9" id="KW-0067">ATP-binding</keyword>
<dbReference type="InterPro" id="IPR003594">
    <property type="entry name" value="HATPase_dom"/>
</dbReference>
<dbReference type="EMBL" id="MQWA01000001">
    <property type="protein sequence ID" value="PQJ27246.1"/>
    <property type="molecule type" value="Genomic_DNA"/>
</dbReference>
<dbReference type="SMART" id="SM00065">
    <property type="entry name" value="GAF"/>
    <property type="match status" value="1"/>
</dbReference>
<dbReference type="Pfam" id="PF02518">
    <property type="entry name" value="HATPase_c"/>
    <property type="match status" value="1"/>
</dbReference>
<keyword evidence="17" id="KW-1185">Reference proteome</keyword>
<dbReference type="Pfam" id="PF00512">
    <property type="entry name" value="HisKA"/>
    <property type="match status" value="1"/>
</dbReference>
<dbReference type="CDD" id="cd00130">
    <property type="entry name" value="PAS"/>
    <property type="match status" value="4"/>
</dbReference>
<dbReference type="InterPro" id="IPR029016">
    <property type="entry name" value="GAF-like_dom_sf"/>
</dbReference>
<feature type="domain" description="PAS" evidence="14">
    <location>
        <begin position="203"/>
        <end position="244"/>
    </location>
</feature>
<dbReference type="CDD" id="cd00082">
    <property type="entry name" value="HisKA"/>
    <property type="match status" value="1"/>
</dbReference>
<comment type="subcellular location">
    <subcellularLocation>
        <location evidence="2">Cell membrane</location>
    </subcellularLocation>
</comment>
<comment type="catalytic activity">
    <reaction evidence="1">
        <text>ATP + protein L-histidine = ADP + protein N-phospho-L-histidine.</text>
        <dbReference type="EC" id="2.7.13.3"/>
    </reaction>
</comment>
<dbReference type="SMART" id="SM00086">
    <property type="entry name" value="PAC"/>
    <property type="match status" value="4"/>
</dbReference>
<evidence type="ECO:0000256" key="3">
    <source>
        <dbReference type="ARBA" id="ARBA00012438"/>
    </source>
</evidence>
<comment type="caution">
    <text evidence="16">The sequence shown here is derived from an EMBL/GenBank/DDBJ whole genome shotgun (WGS) entry which is preliminary data.</text>
</comment>
<dbReference type="InterPro" id="IPR005467">
    <property type="entry name" value="His_kinase_dom"/>
</dbReference>
<dbReference type="GO" id="GO:0005524">
    <property type="term" value="F:ATP binding"/>
    <property type="evidence" value="ECO:0007669"/>
    <property type="project" value="UniProtKB-KW"/>
</dbReference>
<reference evidence="16 17" key="1">
    <citation type="submission" date="2016-12" db="EMBL/GenBank/DDBJ databases">
        <title>Study of bacterial adaptation to deep sea.</title>
        <authorList>
            <person name="Song J."/>
            <person name="Yoshizawa S."/>
            <person name="Kogure K."/>
        </authorList>
    </citation>
    <scope>NUCLEOTIDE SEQUENCE [LARGE SCALE GENOMIC DNA]</scope>
    <source>
        <strain evidence="16 17">SAORIC-165</strain>
    </source>
</reference>
<dbReference type="InterPro" id="IPR036890">
    <property type="entry name" value="HATPase_C_sf"/>
</dbReference>
<name>A0A2S7TWX5_9BACT</name>
<dbReference type="Gene3D" id="3.30.450.20">
    <property type="entry name" value="PAS domain"/>
    <property type="match status" value="4"/>
</dbReference>
<evidence type="ECO:0000256" key="1">
    <source>
        <dbReference type="ARBA" id="ARBA00000085"/>
    </source>
</evidence>
<dbReference type="SUPFAM" id="SSF55785">
    <property type="entry name" value="PYP-like sensor domain (PAS domain)"/>
    <property type="match status" value="4"/>
</dbReference>
<organism evidence="16 17">
    <name type="scientific">Rubritalea profundi</name>
    <dbReference type="NCBI Taxonomy" id="1658618"/>
    <lineage>
        <taxon>Bacteria</taxon>
        <taxon>Pseudomonadati</taxon>
        <taxon>Verrucomicrobiota</taxon>
        <taxon>Verrucomicrobiia</taxon>
        <taxon>Verrucomicrobiales</taxon>
        <taxon>Rubritaleaceae</taxon>
        <taxon>Rubritalea</taxon>
    </lineage>
</organism>
<evidence type="ECO:0000259" key="13">
    <source>
        <dbReference type="PROSITE" id="PS50109"/>
    </source>
</evidence>
<dbReference type="InterPro" id="IPR036097">
    <property type="entry name" value="HisK_dim/P_sf"/>
</dbReference>
<feature type="domain" description="PAC" evidence="15">
    <location>
        <begin position="151"/>
        <end position="202"/>
    </location>
</feature>
<evidence type="ECO:0000256" key="4">
    <source>
        <dbReference type="ARBA" id="ARBA00022475"/>
    </source>
</evidence>
<evidence type="ECO:0000313" key="16">
    <source>
        <dbReference type="EMBL" id="PQJ27246.1"/>
    </source>
</evidence>
<keyword evidence="7" id="KW-0547">Nucleotide-binding</keyword>
<dbReference type="GO" id="GO:0005886">
    <property type="term" value="C:plasma membrane"/>
    <property type="evidence" value="ECO:0007669"/>
    <property type="project" value="UniProtKB-SubCell"/>
</dbReference>
<feature type="domain" description="Histidine kinase" evidence="13">
    <location>
        <begin position="796"/>
        <end position="1009"/>
    </location>
</feature>
<dbReference type="SMART" id="SM00091">
    <property type="entry name" value="PAS"/>
    <property type="match status" value="4"/>
</dbReference>
<dbReference type="PROSITE" id="PS50112">
    <property type="entry name" value="PAS"/>
    <property type="match status" value="1"/>
</dbReference>
<evidence type="ECO:0000256" key="7">
    <source>
        <dbReference type="ARBA" id="ARBA00022741"/>
    </source>
</evidence>
<dbReference type="PRINTS" id="PR00344">
    <property type="entry name" value="BCTRLSENSOR"/>
</dbReference>
<dbReference type="SUPFAM" id="SSF47384">
    <property type="entry name" value="Homodimeric domain of signal transducing histidine kinase"/>
    <property type="match status" value="1"/>
</dbReference>
<dbReference type="SMART" id="SM00388">
    <property type="entry name" value="HisKA"/>
    <property type="match status" value="1"/>
</dbReference>
<proteinExistence type="predicted"/>
<dbReference type="AlphaFoldDB" id="A0A2S7TWX5"/>
<keyword evidence="6" id="KW-0808">Transferase</keyword>
<dbReference type="InterPro" id="IPR052162">
    <property type="entry name" value="Sensor_kinase/Photoreceptor"/>
</dbReference>
<feature type="domain" description="PAC" evidence="15">
    <location>
        <begin position="589"/>
        <end position="641"/>
    </location>
</feature>
<evidence type="ECO:0000256" key="5">
    <source>
        <dbReference type="ARBA" id="ARBA00022553"/>
    </source>
</evidence>
<dbReference type="SMART" id="SM00387">
    <property type="entry name" value="HATPase_c"/>
    <property type="match status" value="1"/>
</dbReference>
<feature type="coiled-coil region" evidence="12">
    <location>
        <begin position="51"/>
        <end position="81"/>
    </location>
</feature>
<keyword evidence="12" id="KW-0175">Coiled coil</keyword>
<gene>
    <name evidence="16" type="ORF">BSZ32_01195</name>
</gene>
<dbReference type="Pfam" id="PF00989">
    <property type="entry name" value="PAS"/>
    <property type="match status" value="2"/>
</dbReference>
<evidence type="ECO:0000313" key="17">
    <source>
        <dbReference type="Proteomes" id="UP000239907"/>
    </source>
</evidence>
<dbReference type="InterPro" id="IPR004358">
    <property type="entry name" value="Sig_transdc_His_kin-like_C"/>
</dbReference>
<dbReference type="FunFam" id="1.10.287.130:FF:000070">
    <property type="entry name" value="Histidine kinase sensor protein"/>
    <property type="match status" value="1"/>
</dbReference>
<dbReference type="Gene3D" id="3.30.450.40">
    <property type="match status" value="1"/>
</dbReference>
<evidence type="ECO:0000256" key="10">
    <source>
        <dbReference type="ARBA" id="ARBA00023012"/>
    </source>
</evidence>
<dbReference type="PROSITE" id="PS50113">
    <property type="entry name" value="PAC"/>
    <property type="match status" value="4"/>
</dbReference>
<keyword evidence="8" id="KW-0418">Kinase</keyword>
<dbReference type="SUPFAM" id="SSF55874">
    <property type="entry name" value="ATPase domain of HSP90 chaperone/DNA topoisomerase II/histidine kinase"/>
    <property type="match status" value="1"/>
</dbReference>
<dbReference type="Pfam" id="PF08448">
    <property type="entry name" value="PAS_4"/>
    <property type="match status" value="1"/>
</dbReference>
<dbReference type="PROSITE" id="PS50109">
    <property type="entry name" value="HIS_KIN"/>
    <property type="match status" value="1"/>
</dbReference>
<dbReference type="InterPro" id="IPR000700">
    <property type="entry name" value="PAS-assoc_C"/>
</dbReference>
<feature type="domain" description="PAC" evidence="15">
    <location>
        <begin position="718"/>
        <end position="771"/>
    </location>
</feature>
<dbReference type="SUPFAM" id="SSF55781">
    <property type="entry name" value="GAF domain-like"/>
    <property type="match status" value="1"/>
</dbReference>
<sequence length="1009" mass="112885">MIDYNPAPDHPAHAGDPQALRQMAEAMTRGGEPLTPAQITAMSSTEVLQVLHELQVHQIELELQNEELRQAHEQLEVSRSRYFDLYHLAPVGYCTISGQGLILTANLTASTLLGQPQSELAKKPINRFILAQDQDAYYLQRKQLLETGEPQACDLQMVRHDSTSFWAHLQSTIQPNGSAESEILCVLIDISERKQAEELLAMEQDLLSTLVDLLPTMVFVKDCDSRFLLANAACAHYMGVSSPEELLGKTDADFYPSESSTKFLRDELNVLQGIPLLNSEQRREFPDGSWKVLLTSKVPKLDSEGNITGVVGTSFDITERVKNQQLLAWEKSALELIVSSESLSEVLDQVMLGLEAHAPGAICSVLLLDDDGVHLRHGAAPSLPEAYNAAINGVTIGAAVGSCGTAAFENRRVVVNDIASDPLWADYRDLALEHGLRACWSTPIHCLEGKVLGTFAIYYREPRRPTAAEIDLTERAVHVVQLAIDRVRSSEELRKFSAKLEQRVEQRTADLQTVNASLNDFKAALDEHALVSVTDAEGIITYANAKFCGISKYLRSELIGNDHRIGNSGYHPKAFFQDLWETIISGQVWKGEIRNRAKDGSFYWVDTTVVPFLDPDGKPLQFMSIHADITRRKNAQDDLLLSKARMGIATEAADMGVWEWDIKSGMVTWDERMFEIFGQSVTPDGATTYENWQNLVLPEDLAENEERLQRTIATCGRDQREFRVVRPSDGAVRVIHAAEVVIPGPDGKAARMVGINRDITKRWRNEQKITKLNANLESRAAELQTINKELESFSYSISHDLRAPLRAITGFARMVLEEHSEQLNTEGQRMLGVVQSEARRMGHLIDDLLTFSRLGRQSIEICKIDMESMAREVFDELAARAPERKLQLNLHALPPAHGTDSMIRQVWINLISNALKFTRKRETGEVEIGSQKGQDGEVIYYVNDNGAGFDMGYYEKLFGVFQRLHSQQEFSGIGVGLALVQRVVQRHGGRVWAESEVDHGATFFFHFRK</sequence>
<dbReference type="InterPro" id="IPR035965">
    <property type="entry name" value="PAS-like_dom_sf"/>
</dbReference>
<dbReference type="InterPro" id="IPR013655">
    <property type="entry name" value="PAS_fold_3"/>
</dbReference>
<dbReference type="InterPro" id="IPR013656">
    <property type="entry name" value="PAS_4"/>
</dbReference>
<dbReference type="Gene3D" id="1.10.287.130">
    <property type="match status" value="1"/>
</dbReference>
<accession>A0A2S7TWX5</accession>
<evidence type="ECO:0000256" key="11">
    <source>
        <dbReference type="ARBA" id="ARBA00023136"/>
    </source>
</evidence>